<dbReference type="Gene3D" id="4.10.280.10">
    <property type="entry name" value="Helix-loop-helix DNA-binding domain"/>
    <property type="match status" value="2"/>
</dbReference>
<feature type="domain" description="BHLH" evidence="3">
    <location>
        <begin position="43"/>
        <end position="93"/>
    </location>
</feature>
<dbReference type="PROSITE" id="PS50888">
    <property type="entry name" value="BHLH"/>
    <property type="match status" value="2"/>
</dbReference>
<evidence type="ECO:0000313" key="5">
    <source>
        <dbReference type="EnsemblProtists" id="EKX53797"/>
    </source>
</evidence>
<feature type="domain" description="BHLH" evidence="3">
    <location>
        <begin position="125"/>
        <end position="174"/>
    </location>
</feature>
<organism evidence="4">
    <name type="scientific">Guillardia theta (strain CCMP2712)</name>
    <name type="common">Cryptophyte</name>
    <dbReference type="NCBI Taxonomy" id="905079"/>
    <lineage>
        <taxon>Eukaryota</taxon>
        <taxon>Cryptophyceae</taxon>
        <taxon>Pyrenomonadales</taxon>
        <taxon>Geminigeraceae</taxon>
        <taxon>Guillardia</taxon>
    </lineage>
</organism>
<dbReference type="AlphaFoldDB" id="L1JZN1"/>
<evidence type="ECO:0000256" key="1">
    <source>
        <dbReference type="ARBA" id="ARBA00023125"/>
    </source>
</evidence>
<evidence type="ECO:0000259" key="3">
    <source>
        <dbReference type="PROSITE" id="PS50888"/>
    </source>
</evidence>
<name>L1JZN1_GUITC</name>
<accession>L1JZN1</accession>
<protein>
    <recommendedName>
        <fullName evidence="3">BHLH domain-containing protein</fullName>
    </recommendedName>
</protein>
<dbReference type="GO" id="GO:0003677">
    <property type="term" value="F:DNA binding"/>
    <property type="evidence" value="ECO:0007669"/>
    <property type="project" value="UniProtKB-KW"/>
</dbReference>
<dbReference type="InterPro" id="IPR011598">
    <property type="entry name" value="bHLH_dom"/>
</dbReference>
<feature type="region of interest" description="Disordered" evidence="2">
    <location>
        <begin position="1"/>
        <end position="28"/>
    </location>
</feature>
<dbReference type="PaxDb" id="55529-EKX53797"/>
<dbReference type="GO" id="GO:0003700">
    <property type="term" value="F:DNA-binding transcription factor activity"/>
    <property type="evidence" value="ECO:0007669"/>
    <property type="project" value="InterPro"/>
</dbReference>
<dbReference type="PANTHER" id="PTHR45844">
    <property type="entry name" value="TRANSCRIPTION FACTOR BHLH30"/>
    <property type="match status" value="1"/>
</dbReference>
<dbReference type="InterPro" id="IPR036638">
    <property type="entry name" value="HLH_DNA-bd_sf"/>
</dbReference>
<dbReference type="GO" id="GO:0046983">
    <property type="term" value="F:protein dimerization activity"/>
    <property type="evidence" value="ECO:0007669"/>
    <property type="project" value="InterPro"/>
</dbReference>
<evidence type="ECO:0000256" key="2">
    <source>
        <dbReference type="SAM" id="MobiDB-lite"/>
    </source>
</evidence>
<proteinExistence type="predicted"/>
<feature type="compositionally biased region" description="Low complexity" evidence="2">
    <location>
        <begin position="215"/>
        <end position="232"/>
    </location>
</feature>
<dbReference type="CDD" id="cd00083">
    <property type="entry name" value="bHLH_SF"/>
    <property type="match status" value="1"/>
</dbReference>
<evidence type="ECO:0000313" key="6">
    <source>
        <dbReference type="Proteomes" id="UP000011087"/>
    </source>
</evidence>
<dbReference type="PANTHER" id="PTHR45844:SF2">
    <property type="entry name" value="TRANSCRIPTION FACTOR BHLH30"/>
    <property type="match status" value="1"/>
</dbReference>
<dbReference type="RefSeq" id="XP_005840777.1">
    <property type="nucleotide sequence ID" value="XM_005840720.1"/>
</dbReference>
<reference evidence="6" key="2">
    <citation type="submission" date="2012-11" db="EMBL/GenBank/DDBJ databases">
        <authorList>
            <person name="Kuo A."/>
            <person name="Curtis B.A."/>
            <person name="Tanifuji G."/>
            <person name="Burki F."/>
            <person name="Gruber A."/>
            <person name="Irimia M."/>
            <person name="Maruyama S."/>
            <person name="Arias M.C."/>
            <person name="Ball S.G."/>
            <person name="Gile G.H."/>
            <person name="Hirakawa Y."/>
            <person name="Hopkins J.F."/>
            <person name="Rensing S.A."/>
            <person name="Schmutz J."/>
            <person name="Symeonidi A."/>
            <person name="Elias M."/>
            <person name="Eveleigh R.J."/>
            <person name="Herman E.K."/>
            <person name="Klute M.J."/>
            <person name="Nakayama T."/>
            <person name="Obornik M."/>
            <person name="Reyes-Prieto A."/>
            <person name="Armbrust E.V."/>
            <person name="Aves S.J."/>
            <person name="Beiko R.G."/>
            <person name="Coutinho P."/>
            <person name="Dacks J.B."/>
            <person name="Durnford D.G."/>
            <person name="Fast N.M."/>
            <person name="Green B.R."/>
            <person name="Grisdale C."/>
            <person name="Hempe F."/>
            <person name="Henrissat B."/>
            <person name="Hoppner M.P."/>
            <person name="Ishida K.-I."/>
            <person name="Kim E."/>
            <person name="Koreny L."/>
            <person name="Kroth P.G."/>
            <person name="Liu Y."/>
            <person name="Malik S.-B."/>
            <person name="Maier U.G."/>
            <person name="McRose D."/>
            <person name="Mock T."/>
            <person name="Neilson J.A."/>
            <person name="Onodera N.T."/>
            <person name="Poole A.M."/>
            <person name="Pritham E.J."/>
            <person name="Richards T.A."/>
            <person name="Rocap G."/>
            <person name="Roy S.W."/>
            <person name="Sarai C."/>
            <person name="Schaack S."/>
            <person name="Shirato S."/>
            <person name="Slamovits C.H."/>
            <person name="Spencer D.F."/>
            <person name="Suzuki S."/>
            <person name="Worden A.Z."/>
            <person name="Zauner S."/>
            <person name="Barry K."/>
            <person name="Bell C."/>
            <person name="Bharti A.K."/>
            <person name="Crow J.A."/>
            <person name="Grimwood J."/>
            <person name="Kramer R."/>
            <person name="Lindquist E."/>
            <person name="Lucas S."/>
            <person name="Salamov A."/>
            <person name="McFadden G.I."/>
            <person name="Lane C.E."/>
            <person name="Keeling P.J."/>
            <person name="Gray M.W."/>
            <person name="Grigoriev I.V."/>
            <person name="Archibald J.M."/>
        </authorList>
    </citation>
    <scope>NUCLEOTIDE SEQUENCE</scope>
    <source>
        <strain evidence="6">CCMP2712</strain>
    </source>
</reference>
<feature type="compositionally biased region" description="Basic and acidic residues" evidence="2">
    <location>
        <begin position="1"/>
        <end position="13"/>
    </location>
</feature>
<dbReference type="OrthoDB" id="690068at2759"/>
<dbReference type="Pfam" id="PF00010">
    <property type="entry name" value="HLH"/>
    <property type="match status" value="2"/>
</dbReference>
<dbReference type="EMBL" id="JH992969">
    <property type="protein sequence ID" value="EKX53797.1"/>
    <property type="molecule type" value="Genomic_DNA"/>
</dbReference>
<dbReference type="SMART" id="SM00353">
    <property type="entry name" value="HLH"/>
    <property type="match status" value="2"/>
</dbReference>
<gene>
    <name evidence="4" type="ORF">GUITHDRAFT_150299</name>
</gene>
<feature type="region of interest" description="Disordered" evidence="2">
    <location>
        <begin position="284"/>
        <end position="310"/>
    </location>
</feature>
<dbReference type="EnsemblProtists" id="EKX53797">
    <property type="protein sequence ID" value="EKX53797"/>
    <property type="gene ID" value="GUITHDRAFT_150299"/>
</dbReference>
<dbReference type="Proteomes" id="UP000011087">
    <property type="component" value="Unassembled WGS sequence"/>
</dbReference>
<dbReference type="SUPFAM" id="SSF47459">
    <property type="entry name" value="HLH, helix-loop-helix DNA-binding domain"/>
    <property type="match status" value="2"/>
</dbReference>
<reference evidence="4 6" key="1">
    <citation type="journal article" date="2012" name="Nature">
        <title>Algal genomes reveal evolutionary mosaicism and the fate of nucleomorphs.</title>
        <authorList>
            <consortium name="DOE Joint Genome Institute"/>
            <person name="Curtis B.A."/>
            <person name="Tanifuji G."/>
            <person name="Burki F."/>
            <person name="Gruber A."/>
            <person name="Irimia M."/>
            <person name="Maruyama S."/>
            <person name="Arias M.C."/>
            <person name="Ball S.G."/>
            <person name="Gile G.H."/>
            <person name="Hirakawa Y."/>
            <person name="Hopkins J.F."/>
            <person name="Kuo A."/>
            <person name="Rensing S.A."/>
            <person name="Schmutz J."/>
            <person name="Symeonidi A."/>
            <person name="Elias M."/>
            <person name="Eveleigh R.J."/>
            <person name="Herman E.K."/>
            <person name="Klute M.J."/>
            <person name="Nakayama T."/>
            <person name="Obornik M."/>
            <person name="Reyes-Prieto A."/>
            <person name="Armbrust E.V."/>
            <person name="Aves S.J."/>
            <person name="Beiko R.G."/>
            <person name="Coutinho P."/>
            <person name="Dacks J.B."/>
            <person name="Durnford D.G."/>
            <person name="Fast N.M."/>
            <person name="Green B.R."/>
            <person name="Grisdale C.J."/>
            <person name="Hempel F."/>
            <person name="Henrissat B."/>
            <person name="Hoppner M.P."/>
            <person name="Ishida K."/>
            <person name="Kim E."/>
            <person name="Koreny L."/>
            <person name="Kroth P.G."/>
            <person name="Liu Y."/>
            <person name="Malik S.B."/>
            <person name="Maier U.G."/>
            <person name="McRose D."/>
            <person name="Mock T."/>
            <person name="Neilson J.A."/>
            <person name="Onodera N.T."/>
            <person name="Poole A.M."/>
            <person name="Pritham E.J."/>
            <person name="Richards T.A."/>
            <person name="Rocap G."/>
            <person name="Roy S.W."/>
            <person name="Sarai C."/>
            <person name="Schaack S."/>
            <person name="Shirato S."/>
            <person name="Slamovits C.H."/>
            <person name="Spencer D.F."/>
            <person name="Suzuki S."/>
            <person name="Worden A.Z."/>
            <person name="Zauner S."/>
            <person name="Barry K."/>
            <person name="Bell C."/>
            <person name="Bharti A.K."/>
            <person name="Crow J.A."/>
            <person name="Grimwood J."/>
            <person name="Kramer R."/>
            <person name="Lindquist E."/>
            <person name="Lucas S."/>
            <person name="Salamov A."/>
            <person name="McFadden G.I."/>
            <person name="Lane C.E."/>
            <person name="Keeling P.J."/>
            <person name="Gray M.W."/>
            <person name="Grigoriev I.V."/>
            <person name="Archibald J.M."/>
        </authorList>
    </citation>
    <scope>NUCLEOTIDE SEQUENCE</scope>
    <source>
        <strain evidence="4 6">CCMP2712</strain>
    </source>
</reference>
<reference evidence="5" key="3">
    <citation type="submission" date="2016-03" db="UniProtKB">
        <authorList>
            <consortium name="EnsemblProtists"/>
        </authorList>
    </citation>
    <scope>IDENTIFICATION</scope>
</reference>
<keyword evidence="1" id="KW-0238">DNA-binding</keyword>
<dbReference type="KEGG" id="gtt:GUITHDRAFT_150299"/>
<dbReference type="HOGENOM" id="CLU_720504_0_0_1"/>
<keyword evidence="6" id="KW-1185">Reference proteome</keyword>
<dbReference type="GeneID" id="17310297"/>
<sequence>MPNTRRDPSRMIDFRALQSGKPSSYPGSNSTYMSDVSFEMNSSVRLSHKQVEQYRRMKAKEYFDQLRDLLPNKDIRCDRNKILQEAINFLKDVKGMKTSPWNSPEASESGLQFEMEDIEQEMNSSKALSHNEVEQRRRQMAKQLFEELRALLPDSGKHDKNTILLNTIQTIRKLRQSKAQTSSDDINDVKEIRVGSIDSICSAPNGISEEESKKPSLSFSPSLSAMPSSLPERMPHSIAMLSSSLPDSDSRRGRKRLPQSIPFPAGATFASFAEFSKQMEDAGDKKRKVCESDDASEGHGAPSDVLENEEDTKEFLKSVRGLCEEECDRRISLEDEALAFEALSLLSECAERISQPNTPVVAPIRNVPSLDSAMSLSYVLSPIR</sequence>
<feature type="region of interest" description="Disordered" evidence="2">
    <location>
        <begin position="200"/>
        <end position="262"/>
    </location>
</feature>
<dbReference type="InterPro" id="IPR045847">
    <property type="entry name" value="AIG1-like"/>
</dbReference>
<evidence type="ECO:0000313" key="4">
    <source>
        <dbReference type="EMBL" id="EKX53797.1"/>
    </source>
</evidence>